<feature type="transmembrane region" description="Helical" evidence="1">
    <location>
        <begin position="277"/>
        <end position="298"/>
    </location>
</feature>
<protein>
    <submittedName>
        <fullName evidence="2">MFS transporter</fullName>
    </submittedName>
</protein>
<dbReference type="AlphaFoldDB" id="A0A934TEG8"/>
<keyword evidence="1" id="KW-1133">Transmembrane helix</keyword>
<feature type="transmembrane region" description="Helical" evidence="1">
    <location>
        <begin position="129"/>
        <end position="149"/>
    </location>
</feature>
<keyword evidence="1" id="KW-0472">Membrane</keyword>
<feature type="non-terminal residue" evidence="2">
    <location>
        <position position="300"/>
    </location>
</feature>
<accession>A0A934TEG8</accession>
<evidence type="ECO:0000256" key="1">
    <source>
        <dbReference type="SAM" id="Phobius"/>
    </source>
</evidence>
<evidence type="ECO:0000313" key="2">
    <source>
        <dbReference type="EMBL" id="MBK5925924.1"/>
    </source>
</evidence>
<organism evidence="2 3">
    <name type="scientific">Rhodobaculum claviforme</name>
    <dbReference type="NCBI Taxonomy" id="1549854"/>
    <lineage>
        <taxon>Bacteria</taxon>
        <taxon>Pseudomonadati</taxon>
        <taxon>Pseudomonadota</taxon>
        <taxon>Alphaproteobacteria</taxon>
        <taxon>Rhodobacterales</taxon>
        <taxon>Paracoccaceae</taxon>
        <taxon>Rhodobaculum</taxon>
    </lineage>
</organism>
<gene>
    <name evidence="2" type="ORF">CCR87_00890</name>
</gene>
<comment type="caution">
    <text evidence="2">The sequence shown here is derived from an EMBL/GenBank/DDBJ whole genome shotgun (WGS) entry which is preliminary data.</text>
</comment>
<reference evidence="2" key="1">
    <citation type="submission" date="2017-05" db="EMBL/GenBank/DDBJ databases">
        <authorList>
            <person name="Imhoff J.F."/>
            <person name="Rahn T."/>
            <person name="Kuenzel S."/>
            <person name="Neulinger S.C."/>
        </authorList>
    </citation>
    <scope>NUCLEOTIDE SEQUENCE</scope>
    <source>
        <strain evidence="2">LMG 28126</strain>
    </source>
</reference>
<sequence length="300" mass="29824">MPSTRDRVFAALTSDDDGSVCTDLSEAACRAQPDSFLRHVGALSLTKAADGLVDPKLVLAWLLGALGAPAALVGLLVPIREAGALLPQLFTAARIRAMARRKWAWVAGSVGQGLAALAMAAAALTLEGAAAGVAICAALAVLAVARSVASVSLKDVLGKTVDKGRRGTATGLASNLAPVAVIGFAGLLIWDAGDRMALVVGALVLAGGFWMLAAAIFAGLREEPGASEGGANGAAAAFANLRYLRDDPVLARFVLARGLLTATALAPPYLVMLAAGAADAALGGLGALVLASALAGLVSG</sequence>
<keyword evidence="1" id="KW-0812">Transmembrane</keyword>
<dbReference type="InterPro" id="IPR036259">
    <property type="entry name" value="MFS_trans_sf"/>
</dbReference>
<feature type="transmembrane region" description="Helical" evidence="1">
    <location>
        <begin position="249"/>
        <end position="271"/>
    </location>
</feature>
<feature type="transmembrane region" description="Helical" evidence="1">
    <location>
        <begin position="103"/>
        <end position="123"/>
    </location>
</feature>
<proteinExistence type="predicted"/>
<feature type="transmembrane region" description="Helical" evidence="1">
    <location>
        <begin position="169"/>
        <end position="190"/>
    </location>
</feature>
<reference evidence="2" key="2">
    <citation type="journal article" date="2020" name="Microorganisms">
        <title>Osmotic Adaptation and Compatible Solute Biosynthesis of Phototrophic Bacteria as Revealed from Genome Analyses.</title>
        <authorList>
            <person name="Imhoff J.F."/>
            <person name="Rahn T."/>
            <person name="Kunzel S."/>
            <person name="Keller A."/>
            <person name="Neulinger S.C."/>
        </authorList>
    </citation>
    <scope>NUCLEOTIDE SEQUENCE</scope>
    <source>
        <strain evidence="2">LMG 28126</strain>
    </source>
</reference>
<dbReference type="Proteomes" id="UP000706333">
    <property type="component" value="Unassembled WGS sequence"/>
</dbReference>
<feature type="transmembrane region" description="Helical" evidence="1">
    <location>
        <begin position="196"/>
        <end position="220"/>
    </location>
</feature>
<keyword evidence="3" id="KW-1185">Reference proteome</keyword>
<evidence type="ECO:0000313" key="3">
    <source>
        <dbReference type="Proteomes" id="UP000706333"/>
    </source>
</evidence>
<dbReference type="SUPFAM" id="SSF103473">
    <property type="entry name" value="MFS general substrate transporter"/>
    <property type="match status" value="1"/>
</dbReference>
<name>A0A934TEG8_9RHOB</name>
<feature type="transmembrane region" description="Helical" evidence="1">
    <location>
        <begin position="58"/>
        <end position="79"/>
    </location>
</feature>
<dbReference type="EMBL" id="NHSD01000059">
    <property type="protein sequence ID" value="MBK5925924.1"/>
    <property type="molecule type" value="Genomic_DNA"/>
</dbReference>